<keyword evidence="3" id="KW-1185">Reference proteome</keyword>
<feature type="transmembrane region" description="Helical" evidence="1">
    <location>
        <begin position="533"/>
        <end position="552"/>
    </location>
</feature>
<feature type="transmembrane region" description="Helical" evidence="1">
    <location>
        <begin position="333"/>
        <end position="357"/>
    </location>
</feature>
<name>A0ABN7T5J0_OIKDI</name>
<keyword evidence="1" id="KW-0812">Transmembrane</keyword>
<accession>A0ABN7T5J0</accession>
<protein>
    <submittedName>
        <fullName evidence="2">Oidioi.mRNA.OKI2018_I69.chr2.g4167.t1.cds</fullName>
    </submittedName>
</protein>
<organism evidence="2 3">
    <name type="scientific">Oikopleura dioica</name>
    <name type="common">Tunicate</name>
    <dbReference type="NCBI Taxonomy" id="34765"/>
    <lineage>
        <taxon>Eukaryota</taxon>
        <taxon>Metazoa</taxon>
        <taxon>Chordata</taxon>
        <taxon>Tunicata</taxon>
        <taxon>Appendicularia</taxon>
        <taxon>Copelata</taxon>
        <taxon>Oikopleuridae</taxon>
        <taxon>Oikopleura</taxon>
    </lineage>
</organism>
<gene>
    <name evidence="2" type="ORF">OKIOD_LOCUS12932</name>
</gene>
<dbReference type="EMBL" id="OU015567">
    <property type="protein sequence ID" value="CAG5109652.1"/>
    <property type="molecule type" value="Genomic_DNA"/>
</dbReference>
<evidence type="ECO:0000313" key="3">
    <source>
        <dbReference type="Proteomes" id="UP001158576"/>
    </source>
</evidence>
<evidence type="ECO:0000256" key="1">
    <source>
        <dbReference type="SAM" id="Phobius"/>
    </source>
</evidence>
<reference evidence="2 3" key="1">
    <citation type="submission" date="2021-04" db="EMBL/GenBank/DDBJ databases">
        <authorList>
            <person name="Bliznina A."/>
        </authorList>
    </citation>
    <scope>NUCLEOTIDE SEQUENCE [LARGE SCALE GENOMIC DNA]</scope>
</reference>
<feature type="transmembrane region" description="Helical" evidence="1">
    <location>
        <begin position="409"/>
        <end position="431"/>
    </location>
</feature>
<sequence length="795" mass="92177">MEKSINIIVNPVTDNMEITLSNVDEVWMKTYLKFFFIYVDDIRLESELEKLGEERAESVTVIAELTKEDCLAAEEKASESLADRQDLRNVNLPILHSKIFYYPDELAAFDDDERQDLLEQNKKLMKYFIELLTNAIKDAFNGLQINNIEYTGLRQSKPTFSNKGYSENYGKGQVSDIVITLYSDTETADFEGLFNKTVNSFGPVMDKFIAENNITFIKQEDEIQHKILQINQPQRTRRSAPAIDRKFKATAIKFTEPQTKRKYDGIKNGLIAVVTFMTFMSVLTLYAQQTFQPHWWKLLKLVILIVGLYTNYNKLNVAISYGTSDGLLYQPNIFVQGYFFANPFLGLFALAVKWVVVLTFESKGAPIMVLFPLTMCIVVLQSLTLEIPHLFVTYFYMTRFKPPNFDIRISAVIDVVLQVVLALFIAFSQIYEFRKFVGTIEWTSYDPKALKIDGILDNGDMEFLARNNSYGEQKRNISDLGNFVRKTFNTTLYRPRANKCVLTEIGDDYKTSSYPDPFSANCLNDTENSFMTFSLMGIWTILSFFVFLRYSWPFVLEWHGKENFLPFICGDRRGNKRTIGTNVAESDIQRSFIRMENLGVLERIWFEVKKVTVEDLPENERQIGKRIAEREIYENKANIFWETFDSLQKKEKKPSYFWSFLEILRENIDENFSGTFRQIPLRRKFKKYEEIEEEQVDSSHLIPLEYIAKRRFDSENAIFFKSSSPTEIIEVVGHSKVGEIQKAIGAVDQNEILAKITIEADPYCSIKEAGTMTPIFIEKRQVHQSYIISAMLIEP</sequence>
<evidence type="ECO:0000313" key="2">
    <source>
        <dbReference type="EMBL" id="CAG5109652.1"/>
    </source>
</evidence>
<feature type="transmembrane region" description="Helical" evidence="1">
    <location>
        <begin position="369"/>
        <end position="397"/>
    </location>
</feature>
<keyword evidence="1" id="KW-1133">Transmembrane helix</keyword>
<feature type="transmembrane region" description="Helical" evidence="1">
    <location>
        <begin position="269"/>
        <end position="288"/>
    </location>
</feature>
<keyword evidence="1" id="KW-0472">Membrane</keyword>
<dbReference type="Proteomes" id="UP001158576">
    <property type="component" value="Chromosome 2"/>
</dbReference>
<proteinExistence type="predicted"/>